<evidence type="ECO:0000313" key="4">
    <source>
        <dbReference type="EMBL" id="CEG45781.1"/>
    </source>
</evidence>
<feature type="region of interest" description="Disordered" evidence="3">
    <location>
        <begin position="1"/>
        <end position="28"/>
    </location>
</feature>
<evidence type="ECO:0000256" key="3">
    <source>
        <dbReference type="SAM" id="MobiDB-lite"/>
    </source>
</evidence>
<feature type="region of interest" description="Disordered" evidence="3">
    <location>
        <begin position="330"/>
        <end position="356"/>
    </location>
</feature>
<feature type="coiled-coil region" evidence="2">
    <location>
        <begin position="223"/>
        <end position="289"/>
    </location>
</feature>
<dbReference type="PANTHER" id="PTHR32123">
    <property type="entry name" value="BICD FAMILY-LIKE CARGO ADAPTER"/>
    <property type="match status" value="1"/>
</dbReference>
<dbReference type="OMA" id="ERCFNSS"/>
<organism evidence="4 5">
    <name type="scientific">Plasmopara halstedii</name>
    <name type="common">Downy mildew of sunflower</name>
    <dbReference type="NCBI Taxonomy" id="4781"/>
    <lineage>
        <taxon>Eukaryota</taxon>
        <taxon>Sar</taxon>
        <taxon>Stramenopiles</taxon>
        <taxon>Oomycota</taxon>
        <taxon>Peronosporomycetes</taxon>
        <taxon>Peronosporales</taxon>
        <taxon>Peronosporaceae</taxon>
        <taxon>Plasmopara</taxon>
    </lineage>
</organism>
<evidence type="ECO:0000256" key="2">
    <source>
        <dbReference type="SAM" id="Coils"/>
    </source>
</evidence>
<accession>A0A0P1AWD8</accession>
<reference evidence="5" key="1">
    <citation type="submission" date="2014-09" db="EMBL/GenBank/DDBJ databases">
        <authorList>
            <person name="Sharma Rahul"/>
            <person name="Thines Marco"/>
        </authorList>
    </citation>
    <scope>NUCLEOTIDE SEQUENCE [LARGE SCALE GENOMIC DNA]</scope>
</reference>
<dbReference type="OrthoDB" id="77715at2759"/>
<dbReference type="InterPro" id="IPR051149">
    <property type="entry name" value="Spindly/BICDR_Dynein_Adapter"/>
</dbReference>
<keyword evidence="1 2" id="KW-0175">Coiled coil</keyword>
<dbReference type="AlphaFoldDB" id="A0A0P1AWD8"/>
<name>A0A0P1AWD8_PLAHL</name>
<sequence>MRLPNTSLEREDHTNQEKHETSNSKGSYEQLYVNDGGLISFSHLDPAIELDKAMSLLERRELEVRQAAEYGLGLLEDNEELQMEVATLKIQLETETKELTEQRDMWKSQTEHLQQEMAQWKRKCARVEDELTDLAKEFEHFVDCCQCHGSSSATRYSESFARLQTELQELNAVKRSNEAELSFLRQRKEVAEQKHQEALECEALATRSEVSYRKTVEIEFATSQRVLNDVKNEKNQLSKLVQNYEAELKELKKQLRCAEAKRDDTLLHNNELSEALLSSESRCKRFQRELELLEHVSYFAQASVDRDDEESDVDDETIKITQAELAKCSNKPLDSDSKIDTARNTSDDEAVQSPIRSKRRRPLLMSTISPNSSFSSNGKISEAEIETQKKLYHYFHLTALSIINENNLHERCFNSSSRVTIDMWYREVMSKDVPFLLWHSWLIKRISDVAASDQIGDNVLNQPSTSTFKGSKITGFCGFSLRKSSNTDSENSLPSSTTPPAAPPVVRVPFTVARAFFSLLRKNTHPSAGLSLIRKVSIDGSPAG</sequence>
<feature type="coiled-coil region" evidence="2">
    <location>
        <begin position="78"/>
        <end position="194"/>
    </location>
</feature>
<dbReference type="EMBL" id="CCYD01001640">
    <property type="protein sequence ID" value="CEG45781.1"/>
    <property type="molecule type" value="Genomic_DNA"/>
</dbReference>
<dbReference type="PANTHER" id="PTHR32123:SF9">
    <property type="entry name" value="PROTEIN SPINDLY"/>
    <property type="match status" value="1"/>
</dbReference>
<feature type="compositionally biased region" description="Basic and acidic residues" evidence="3">
    <location>
        <begin position="8"/>
        <end position="22"/>
    </location>
</feature>
<proteinExistence type="predicted"/>
<evidence type="ECO:0000256" key="1">
    <source>
        <dbReference type="ARBA" id="ARBA00023054"/>
    </source>
</evidence>
<protein>
    <submittedName>
        <fullName evidence="4">Uncharacterized protein</fullName>
    </submittedName>
</protein>
<evidence type="ECO:0000313" key="5">
    <source>
        <dbReference type="Proteomes" id="UP000054928"/>
    </source>
</evidence>
<keyword evidence="5" id="KW-1185">Reference proteome</keyword>
<dbReference type="Proteomes" id="UP000054928">
    <property type="component" value="Unassembled WGS sequence"/>
</dbReference>
<dbReference type="GeneID" id="36397109"/>
<dbReference type="RefSeq" id="XP_024582150.1">
    <property type="nucleotide sequence ID" value="XM_024716564.1"/>
</dbReference>